<feature type="domain" description="Glycosyltransferase subfamily 4-like N-terminal" evidence="2">
    <location>
        <begin position="14"/>
        <end position="215"/>
    </location>
</feature>
<dbReference type="InterPro" id="IPR050194">
    <property type="entry name" value="Glycosyltransferase_grp1"/>
</dbReference>
<dbReference type="Pfam" id="PF13439">
    <property type="entry name" value="Glyco_transf_4"/>
    <property type="match status" value="1"/>
</dbReference>
<dbReference type="eggNOG" id="COG0438">
    <property type="taxonomic scope" value="Bacteria"/>
</dbReference>
<keyword evidence="3" id="KW-0808">Transferase</keyword>
<dbReference type="Gene3D" id="3.40.50.2000">
    <property type="entry name" value="Glycogen Phosphorylase B"/>
    <property type="match status" value="2"/>
</dbReference>
<dbReference type="CDD" id="cd03801">
    <property type="entry name" value="GT4_PimA-like"/>
    <property type="match status" value="1"/>
</dbReference>
<dbReference type="SUPFAM" id="SSF53756">
    <property type="entry name" value="UDP-Glycosyltransferase/glycogen phosphorylase"/>
    <property type="match status" value="1"/>
</dbReference>
<protein>
    <submittedName>
        <fullName evidence="3">Glycosyl transferase group 1</fullName>
    </submittedName>
</protein>
<dbReference type="Pfam" id="PF00534">
    <property type="entry name" value="Glycos_transf_1"/>
    <property type="match status" value="1"/>
</dbReference>
<dbReference type="KEGG" id="shl:Shal_1496"/>
<dbReference type="HOGENOM" id="CLU_009583_35_0_6"/>
<dbReference type="PANTHER" id="PTHR45947:SF13">
    <property type="entry name" value="TRANSFERASE"/>
    <property type="match status" value="1"/>
</dbReference>
<dbReference type="AlphaFoldDB" id="B0TMJ3"/>
<dbReference type="EMBL" id="CP000931">
    <property type="protein sequence ID" value="ABZ76062.1"/>
    <property type="molecule type" value="Genomic_DNA"/>
</dbReference>
<dbReference type="PANTHER" id="PTHR45947">
    <property type="entry name" value="SULFOQUINOVOSYL TRANSFERASE SQD2"/>
    <property type="match status" value="1"/>
</dbReference>
<dbReference type="RefSeq" id="WP_012276602.1">
    <property type="nucleotide sequence ID" value="NC_010334.1"/>
</dbReference>
<evidence type="ECO:0000313" key="4">
    <source>
        <dbReference type="Proteomes" id="UP000001317"/>
    </source>
</evidence>
<dbReference type="CAZy" id="GT4">
    <property type="family name" value="Glycosyltransferase Family 4"/>
</dbReference>
<proteinExistence type="predicted"/>
<evidence type="ECO:0000313" key="3">
    <source>
        <dbReference type="EMBL" id="ABZ76062.1"/>
    </source>
</evidence>
<dbReference type="InterPro" id="IPR001296">
    <property type="entry name" value="Glyco_trans_1"/>
</dbReference>
<dbReference type="InterPro" id="IPR028098">
    <property type="entry name" value="Glyco_trans_4-like_N"/>
</dbReference>
<evidence type="ECO:0000259" key="2">
    <source>
        <dbReference type="Pfam" id="PF13439"/>
    </source>
</evidence>
<accession>B0TMJ3</accession>
<dbReference type="STRING" id="458817.Shal_1496"/>
<reference evidence="3" key="1">
    <citation type="submission" date="2008-01" db="EMBL/GenBank/DDBJ databases">
        <title>Complete sequence of Shewanella halifaxensis HAW-EB4.</title>
        <authorList>
            <consortium name="US DOE Joint Genome Institute"/>
            <person name="Copeland A."/>
            <person name="Lucas S."/>
            <person name="Lapidus A."/>
            <person name="Glavina del Rio T."/>
            <person name="Dalin E."/>
            <person name="Tice H."/>
            <person name="Bruce D."/>
            <person name="Goodwin L."/>
            <person name="Pitluck S."/>
            <person name="Sims D."/>
            <person name="Brettin T."/>
            <person name="Detter J.C."/>
            <person name="Han C."/>
            <person name="Kuske C.R."/>
            <person name="Schmutz J."/>
            <person name="Larimer F."/>
            <person name="Land M."/>
            <person name="Hauser L."/>
            <person name="Kyrpides N."/>
            <person name="Kim E."/>
            <person name="Zhao J.-S."/>
            <person name="Richardson P."/>
        </authorList>
    </citation>
    <scope>NUCLEOTIDE SEQUENCE [LARGE SCALE GENOMIC DNA]</scope>
    <source>
        <strain evidence="3">HAW-EB4</strain>
    </source>
</reference>
<dbReference type="GO" id="GO:0016757">
    <property type="term" value="F:glycosyltransferase activity"/>
    <property type="evidence" value="ECO:0007669"/>
    <property type="project" value="InterPro"/>
</dbReference>
<dbReference type="OrthoDB" id="9062832at2"/>
<sequence>MKILNVGHNYFVAGGSDRVLIETERMLKDKGHTVIPFCSSNDKNSESEFSQFFPDSINTKSIVSSNPISFLYNFDAAKKLNKLLNANELDIAHLHIYYGKLTTSILSVLKKHHIPIVQTLHEYKLVCPVYTMEREGTVCNDCVSYSRFKCITNRCKDKSLIKSTAMALESYVSRKLGDISKIDLFLSVSNFHRDMMIQGGIPPEKIEVLYNFININSYVPNYESDGYFLYFGRIEELKGIRTLIDSFSVLSQKLLIVGDGSFANELVDLIAGKSNIDYIGFKEGEELKRIISNSKCVLVPSEWYENCPMNVLEAKSLGKPVIGANIGGIPELIRDGIDGYLFSPGSTEELKDVVKKIEENLVVFGRRARLDVEERFSEKVYYDNLNSHYIRLIENYRK</sequence>
<dbReference type="Proteomes" id="UP000001317">
    <property type="component" value="Chromosome"/>
</dbReference>
<keyword evidence="4" id="KW-1185">Reference proteome</keyword>
<feature type="domain" description="Glycosyl transferase family 1" evidence="1">
    <location>
        <begin position="222"/>
        <end position="360"/>
    </location>
</feature>
<gene>
    <name evidence="3" type="ordered locus">Shal_1496</name>
</gene>
<organism evidence="3 4">
    <name type="scientific">Shewanella halifaxensis (strain HAW-EB4)</name>
    <dbReference type="NCBI Taxonomy" id="458817"/>
    <lineage>
        <taxon>Bacteria</taxon>
        <taxon>Pseudomonadati</taxon>
        <taxon>Pseudomonadota</taxon>
        <taxon>Gammaproteobacteria</taxon>
        <taxon>Alteromonadales</taxon>
        <taxon>Shewanellaceae</taxon>
        <taxon>Shewanella</taxon>
    </lineage>
</organism>
<name>B0TMJ3_SHEHH</name>
<evidence type="ECO:0000259" key="1">
    <source>
        <dbReference type="Pfam" id="PF00534"/>
    </source>
</evidence>